<dbReference type="PANTHER" id="PTHR23235">
    <property type="entry name" value="KRUEPPEL-LIKE TRANSCRIPTION FACTOR"/>
    <property type="match status" value="1"/>
</dbReference>
<dbReference type="InterPro" id="IPR013087">
    <property type="entry name" value="Znf_C2H2_type"/>
</dbReference>
<keyword evidence="1" id="KW-0479">Metal-binding</keyword>
<organism evidence="6">
    <name type="scientific">Henneguya salminicola</name>
    <name type="common">Myxosporean</name>
    <dbReference type="NCBI Taxonomy" id="69463"/>
    <lineage>
        <taxon>Eukaryota</taxon>
        <taxon>Metazoa</taxon>
        <taxon>Cnidaria</taxon>
        <taxon>Myxozoa</taxon>
        <taxon>Myxosporea</taxon>
        <taxon>Bivalvulida</taxon>
        <taxon>Platysporina</taxon>
        <taxon>Myxobolidae</taxon>
        <taxon>Henneguya</taxon>
    </lineage>
</organism>
<dbReference type="FunFam" id="3.30.160.60:FF:000007">
    <property type="entry name" value="Basic krueppel-like factor 3"/>
    <property type="match status" value="1"/>
</dbReference>
<feature type="domain" description="C2H2-type" evidence="5">
    <location>
        <begin position="127"/>
        <end position="156"/>
    </location>
</feature>
<dbReference type="PROSITE" id="PS50157">
    <property type="entry name" value="ZINC_FINGER_C2H2_2"/>
    <property type="match status" value="3"/>
</dbReference>
<feature type="domain" description="C2H2-type" evidence="5">
    <location>
        <begin position="187"/>
        <end position="210"/>
    </location>
</feature>
<dbReference type="PROSITE" id="PS00028">
    <property type="entry name" value="ZINC_FINGER_C2H2_1"/>
    <property type="match status" value="2"/>
</dbReference>
<evidence type="ECO:0000256" key="3">
    <source>
        <dbReference type="ARBA" id="ARBA00022833"/>
    </source>
</evidence>
<proteinExistence type="predicted"/>
<dbReference type="Gene3D" id="3.30.160.60">
    <property type="entry name" value="Classic Zinc Finger"/>
    <property type="match status" value="3"/>
</dbReference>
<evidence type="ECO:0000313" key="6">
    <source>
        <dbReference type="EMBL" id="NDJ93987.1"/>
    </source>
</evidence>
<dbReference type="EMBL" id="GHBP01005920">
    <property type="protein sequence ID" value="NDJ93987.1"/>
    <property type="molecule type" value="Transcribed_RNA"/>
</dbReference>
<reference evidence="6" key="1">
    <citation type="submission" date="2018-11" db="EMBL/GenBank/DDBJ databases">
        <title>Henneguya salminicola genome and transcriptome.</title>
        <authorList>
            <person name="Yahalomi D."/>
            <person name="Atkinson S.D."/>
            <person name="Neuhof M."/>
            <person name="Chang E.S."/>
            <person name="Philippe H."/>
            <person name="Cartwright P."/>
            <person name="Bartholomew J.L."/>
            <person name="Huchon D."/>
        </authorList>
    </citation>
    <scope>NUCLEOTIDE SEQUENCE</scope>
    <source>
        <strain evidence="6">Hz1</strain>
        <tissue evidence="6">Whole</tissue>
    </source>
</reference>
<dbReference type="SMART" id="SM00355">
    <property type="entry name" value="ZnF_C2H2"/>
    <property type="match status" value="3"/>
</dbReference>
<dbReference type="Pfam" id="PF00096">
    <property type="entry name" value="zf-C2H2"/>
    <property type="match status" value="2"/>
</dbReference>
<keyword evidence="2 4" id="KW-0863">Zinc-finger</keyword>
<dbReference type="SUPFAM" id="SSF57667">
    <property type="entry name" value="beta-beta-alpha zinc fingers"/>
    <property type="match status" value="3"/>
</dbReference>
<feature type="domain" description="C2H2-type" evidence="5">
    <location>
        <begin position="157"/>
        <end position="186"/>
    </location>
</feature>
<evidence type="ECO:0000256" key="2">
    <source>
        <dbReference type="ARBA" id="ARBA00022771"/>
    </source>
</evidence>
<evidence type="ECO:0000256" key="1">
    <source>
        <dbReference type="ARBA" id="ARBA00022723"/>
    </source>
</evidence>
<dbReference type="OrthoDB" id="4748970at2759"/>
<evidence type="ECO:0000256" key="4">
    <source>
        <dbReference type="PROSITE-ProRule" id="PRU00042"/>
    </source>
</evidence>
<dbReference type="InterPro" id="IPR036236">
    <property type="entry name" value="Znf_C2H2_sf"/>
</dbReference>
<evidence type="ECO:0000259" key="5">
    <source>
        <dbReference type="PROSITE" id="PS50157"/>
    </source>
</evidence>
<dbReference type="PANTHER" id="PTHR23235:SF120">
    <property type="entry name" value="KRUPPEL-LIKE FACTOR 15"/>
    <property type="match status" value="1"/>
</dbReference>
<dbReference type="AlphaFoldDB" id="A0A6G3MIZ7"/>
<sequence length="219" mass="25435">MNPRELATVEALLIMKTSAPKPTAPGFVSPANRHLFSFEKLKKRNQITDPQDESFNKILIHLSKFNQSFGHLQSHPIALISSLPFWEKCFKLFGHKNSPFLNNNKPLAIKPKTKKAKSKPKNTNRLHKCTYPGCTKAYTMKNYLEIHKRTHTGERPFTCDWEKCTKGFTRIAELIRHKRVHTGLRPFKCEFCGFTAARKDHLIKHKRCRHKELMITKIS</sequence>
<accession>A0A6G3MIZ7</accession>
<keyword evidence="3" id="KW-0862">Zinc</keyword>
<dbReference type="GO" id="GO:0000978">
    <property type="term" value="F:RNA polymerase II cis-regulatory region sequence-specific DNA binding"/>
    <property type="evidence" value="ECO:0007669"/>
    <property type="project" value="TreeGrafter"/>
</dbReference>
<dbReference type="GO" id="GO:0008270">
    <property type="term" value="F:zinc ion binding"/>
    <property type="evidence" value="ECO:0007669"/>
    <property type="project" value="UniProtKB-KW"/>
</dbReference>
<dbReference type="GO" id="GO:0000981">
    <property type="term" value="F:DNA-binding transcription factor activity, RNA polymerase II-specific"/>
    <property type="evidence" value="ECO:0007669"/>
    <property type="project" value="TreeGrafter"/>
</dbReference>
<name>A0A6G3MIZ7_HENSL</name>
<protein>
    <submittedName>
        <fullName evidence="6">Krueppel-like factor 12 (Trinotate prediction)</fullName>
    </submittedName>
</protein>